<feature type="compositionally biased region" description="Basic and acidic residues" evidence="1">
    <location>
        <begin position="1"/>
        <end position="11"/>
    </location>
</feature>
<name>A0A7N2L5P5_QUELO</name>
<protein>
    <submittedName>
        <fullName evidence="2">Uncharacterized protein</fullName>
    </submittedName>
</protein>
<dbReference type="Proteomes" id="UP000594261">
    <property type="component" value="Chromosome 3"/>
</dbReference>
<evidence type="ECO:0000313" key="3">
    <source>
        <dbReference type="Proteomes" id="UP000594261"/>
    </source>
</evidence>
<accession>A0A7N2L5P5</accession>
<dbReference type="Gramene" id="QL03p014334:mrna">
    <property type="protein sequence ID" value="QL03p014334:mrna"/>
    <property type="gene ID" value="QL03p014334"/>
</dbReference>
<sequence>MADRTDSDSRLHNHHHLSVTPPPQQISKEPFLVNKFVPMPNSGPKKTVSCSIADLESEPGLFIYQTKRKIHSFRRKVFVEADAMARKYREKLPSGLPLINQNSLQPMLYPLRMR</sequence>
<reference evidence="2" key="2">
    <citation type="submission" date="2021-01" db="UniProtKB">
        <authorList>
            <consortium name="EnsemblPlants"/>
        </authorList>
    </citation>
    <scope>IDENTIFICATION</scope>
</reference>
<feature type="region of interest" description="Disordered" evidence="1">
    <location>
        <begin position="1"/>
        <end position="26"/>
    </location>
</feature>
<dbReference type="AlphaFoldDB" id="A0A7N2L5P5"/>
<evidence type="ECO:0000256" key="1">
    <source>
        <dbReference type="SAM" id="MobiDB-lite"/>
    </source>
</evidence>
<dbReference type="EMBL" id="LRBV02000003">
    <property type="status" value="NOT_ANNOTATED_CDS"/>
    <property type="molecule type" value="Genomic_DNA"/>
</dbReference>
<organism evidence="2 3">
    <name type="scientific">Quercus lobata</name>
    <name type="common">Valley oak</name>
    <dbReference type="NCBI Taxonomy" id="97700"/>
    <lineage>
        <taxon>Eukaryota</taxon>
        <taxon>Viridiplantae</taxon>
        <taxon>Streptophyta</taxon>
        <taxon>Embryophyta</taxon>
        <taxon>Tracheophyta</taxon>
        <taxon>Spermatophyta</taxon>
        <taxon>Magnoliopsida</taxon>
        <taxon>eudicotyledons</taxon>
        <taxon>Gunneridae</taxon>
        <taxon>Pentapetalae</taxon>
        <taxon>rosids</taxon>
        <taxon>fabids</taxon>
        <taxon>Fagales</taxon>
        <taxon>Fagaceae</taxon>
        <taxon>Quercus</taxon>
    </lineage>
</organism>
<dbReference type="EnsemblPlants" id="QL03p014334:mrna">
    <property type="protein sequence ID" value="QL03p014334:mrna"/>
    <property type="gene ID" value="QL03p014334"/>
</dbReference>
<reference evidence="2 3" key="1">
    <citation type="journal article" date="2016" name="G3 (Bethesda)">
        <title>First Draft Assembly and Annotation of the Genome of a California Endemic Oak Quercus lobata Nee (Fagaceae).</title>
        <authorList>
            <person name="Sork V.L."/>
            <person name="Fitz-Gibbon S.T."/>
            <person name="Puiu D."/>
            <person name="Crepeau M."/>
            <person name="Gugger P.F."/>
            <person name="Sherman R."/>
            <person name="Stevens K."/>
            <person name="Langley C.H."/>
            <person name="Pellegrini M."/>
            <person name="Salzberg S.L."/>
        </authorList>
    </citation>
    <scope>NUCLEOTIDE SEQUENCE [LARGE SCALE GENOMIC DNA]</scope>
    <source>
        <strain evidence="2 3">cv. SW786</strain>
    </source>
</reference>
<proteinExistence type="predicted"/>
<keyword evidence="3" id="KW-1185">Reference proteome</keyword>
<dbReference type="InParanoid" id="A0A7N2L5P5"/>
<evidence type="ECO:0000313" key="2">
    <source>
        <dbReference type="EnsemblPlants" id="QL03p014334:mrna"/>
    </source>
</evidence>